<keyword evidence="3" id="KW-1185">Reference proteome</keyword>
<dbReference type="eggNOG" id="ENOG50345SF">
    <property type="taxonomic scope" value="Bacteria"/>
</dbReference>
<name>E4Q665_CALOW</name>
<organism evidence="2 3">
    <name type="scientific">Caldicellulosiruptor owensensis (strain ATCC 700167 / DSM 13100 / OL)</name>
    <dbReference type="NCBI Taxonomy" id="632518"/>
    <lineage>
        <taxon>Bacteria</taxon>
        <taxon>Bacillati</taxon>
        <taxon>Bacillota</taxon>
        <taxon>Bacillota incertae sedis</taxon>
        <taxon>Caldicellulosiruptorales</taxon>
        <taxon>Caldicellulosiruptoraceae</taxon>
        <taxon>Caldicellulosiruptor</taxon>
    </lineage>
</organism>
<dbReference type="AlphaFoldDB" id="E4Q665"/>
<evidence type="ECO:0000256" key="1">
    <source>
        <dbReference type="SAM" id="MobiDB-lite"/>
    </source>
</evidence>
<proteinExistence type="predicted"/>
<evidence type="ECO:0000313" key="3">
    <source>
        <dbReference type="Proteomes" id="UP000006889"/>
    </source>
</evidence>
<sequence>MSWEDVVNEAVRIALENADWTELKPFRYKASKYDEGYFWKLVYVKLEYGTWKKAREYTKNGIELDDVINFALLFVKKFMTARMKKDILDKKWTIKRAAMVIEKIAGGECISVESDRVEFEVCPICKSDGFMVFFNDNDILPFGYCLKCRFHNIWEILCETGTGSFIDVVHKAWEILEEKDSKEQATTVAKQEYKQKTIQQKPKHKRITELEEERRRIIEENFEGPYKPPEEEYREAQEIIRYLSKISAEKERKPPTKHSFKSNSMEPTLKK</sequence>
<dbReference type="HOGENOM" id="CLU_1025573_0_0_9"/>
<dbReference type="Proteomes" id="UP000006889">
    <property type="component" value="Chromosome"/>
</dbReference>
<gene>
    <name evidence="2" type="ordered locus">Calow_2039</name>
</gene>
<reference key="1">
    <citation type="submission" date="2010-09" db="EMBL/GenBank/DDBJ databases">
        <title>Complete sequence of Caldicellulosiruptor owensensis OL.</title>
        <authorList>
            <consortium name="US DOE Joint Genome Institute"/>
            <person name="Lucas S."/>
            <person name="Copeland A."/>
            <person name="Lapidus A."/>
            <person name="Cheng J.-F."/>
            <person name="Bruce D."/>
            <person name="Goodwin L."/>
            <person name="Pitluck S."/>
            <person name="Davenport K."/>
            <person name="Detter J.C."/>
            <person name="Han C."/>
            <person name="Tapia R."/>
            <person name="Land M."/>
            <person name="Hauser L."/>
            <person name="Chang Y.-J."/>
            <person name="Jeffries C."/>
            <person name="Kyrpides N."/>
            <person name="Ivanova N."/>
            <person name="Mikhailova N."/>
            <person name="Blumer-Schuette S.E."/>
            <person name="Kelly R.M."/>
            <person name="Woyke T."/>
        </authorList>
    </citation>
    <scope>NUCLEOTIDE SEQUENCE</scope>
    <source>
        <strain>OL</strain>
    </source>
</reference>
<feature type="region of interest" description="Disordered" evidence="1">
    <location>
        <begin position="247"/>
        <end position="271"/>
    </location>
</feature>
<evidence type="ECO:0000313" key="2">
    <source>
        <dbReference type="EMBL" id="ADQ05550.1"/>
    </source>
</evidence>
<accession>E4Q665</accession>
<feature type="compositionally biased region" description="Polar residues" evidence="1">
    <location>
        <begin position="261"/>
        <end position="271"/>
    </location>
</feature>
<reference evidence="2 3" key="2">
    <citation type="journal article" date="2011" name="J. Bacteriol.">
        <title>Complete genome sequences for the anaerobic, extremely thermophilic plant biomass-degrading bacteria Caldicellulosiruptor hydrothermalis, Caldicellulosiruptor kristjanssonii, Caldicellulosiruptor kronotskyensis, Caldicellulosiruptor owensenis, and Caldicellulosiruptor lactoaceticus.</title>
        <authorList>
            <person name="Blumer-Schuette S.E."/>
            <person name="Ozdemir I."/>
            <person name="Mistry D."/>
            <person name="Lucas S."/>
            <person name="Lapidus A."/>
            <person name="Cheng J.F."/>
            <person name="Goodwin L.A."/>
            <person name="Pitluck S."/>
            <person name="Land M.L."/>
            <person name="Hauser L.J."/>
            <person name="Woyke T."/>
            <person name="Mikhailova N."/>
            <person name="Pati A."/>
            <person name="Kyrpides N.C."/>
            <person name="Ivanova N."/>
            <person name="Detter J.C."/>
            <person name="Walston-Davenport K."/>
            <person name="Han S."/>
            <person name="Adams M.W."/>
            <person name="Kelly R.M."/>
        </authorList>
    </citation>
    <scope>NUCLEOTIDE SEQUENCE [LARGE SCALE GENOMIC DNA]</scope>
    <source>
        <strain evidence="3">ATCC 700167 / DSM 13100 / OL</strain>
    </source>
</reference>
<dbReference type="EMBL" id="CP002216">
    <property type="protein sequence ID" value="ADQ05550.1"/>
    <property type="molecule type" value="Genomic_DNA"/>
</dbReference>
<dbReference type="KEGG" id="cow:Calow_2039"/>
<protein>
    <submittedName>
        <fullName evidence="2">Uncharacterized protein</fullName>
    </submittedName>
</protein>